<dbReference type="Gene3D" id="2.60.40.690">
    <property type="entry name" value="Alpha-macroglobulin, receptor-binding domain"/>
    <property type="match status" value="1"/>
</dbReference>
<keyword evidence="5" id="KW-0675">Receptor</keyword>
<accession>A0A173MF50</accession>
<name>A0A173MF50_9BACT</name>
<evidence type="ECO:0000313" key="6">
    <source>
        <dbReference type="Proteomes" id="UP000186917"/>
    </source>
</evidence>
<reference evidence="6" key="1">
    <citation type="submission" date="2017-01" db="EMBL/GenBank/DDBJ databases">
        <authorList>
            <person name="Varghese N."/>
            <person name="Submissions S."/>
        </authorList>
    </citation>
    <scope>NUCLEOTIDE SEQUENCE [LARGE SCALE GENOMIC DNA]</scope>
    <source>
        <strain evidence="6">DSM 21054</strain>
    </source>
</reference>
<feature type="chain" id="PRO_5030022861" evidence="3">
    <location>
        <begin position="25"/>
        <end position="1505"/>
    </location>
</feature>
<dbReference type="Gene3D" id="2.170.130.10">
    <property type="entry name" value="TonB-dependent receptor, plug domain"/>
    <property type="match status" value="1"/>
</dbReference>
<dbReference type="InterPro" id="IPR001599">
    <property type="entry name" value="Macroglobln_a2"/>
</dbReference>
<feature type="signal peptide" evidence="3">
    <location>
        <begin position="1"/>
        <end position="24"/>
    </location>
</feature>
<dbReference type="Gene3D" id="1.50.10.20">
    <property type="match status" value="1"/>
</dbReference>
<keyword evidence="1 3" id="KW-0732">Signal</keyword>
<dbReference type="InterPro" id="IPR008930">
    <property type="entry name" value="Terpenoid_cyclase/PrenylTrfase"/>
</dbReference>
<dbReference type="RefSeq" id="WP_076380481.1">
    <property type="nucleotide sequence ID" value="NZ_AP017422.1"/>
</dbReference>
<dbReference type="KEGG" id="fln:FLA_2240"/>
<dbReference type="Pfam" id="PF07715">
    <property type="entry name" value="Plug"/>
    <property type="match status" value="1"/>
</dbReference>
<dbReference type="PANTHER" id="PTHR11412:SF136">
    <property type="entry name" value="CD109 ANTIGEN"/>
    <property type="match status" value="1"/>
</dbReference>
<dbReference type="SMART" id="SM01360">
    <property type="entry name" value="A2M"/>
    <property type="match status" value="1"/>
</dbReference>
<dbReference type="InterPro" id="IPR050473">
    <property type="entry name" value="A2M/Complement_sys"/>
</dbReference>
<gene>
    <name evidence="5" type="ORF">SAMN05421788_106291</name>
</gene>
<dbReference type="Pfam" id="PF00207">
    <property type="entry name" value="A2M"/>
    <property type="match status" value="1"/>
</dbReference>
<dbReference type="EMBL" id="FTOR01000006">
    <property type="protein sequence ID" value="SIT25346.1"/>
    <property type="molecule type" value="Genomic_DNA"/>
</dbReference>
<feature type="domain" description="Alpha-2-macroglobulin" evidence="4">
    <location>
        <begin position="849"/>
        <end position="939"/>
    </location>
</feature>
<dbReference type="SMART" id="SM01419">
    <property type="entry name" value="Thiol-ester_cl"/>
    <property type="match status" value="1"/>
</dbReference>
<dbReference type="Gene3D" id="2.60.40.1930">
    <property type="match status" value="1"/>
</dbReference>
<dbReference type="SUPFAM" id="SSF56935">
    <property type="entry name" value="Porins"/>
    <property type="match status" value="1"/>
</dbReference>
<dbReference type="PANTHER" id="PTHR11412">
    <property type="entry name" value="MACROGLOBULIN / COMPLEMENT"/>
    <property type="match status" value="1"/>
</dbReference>
<sequence length="1505" mass="166752">MKKVTITCFLLLLLTCSLSVITYAQLTQYNTYKEKIYIQTDHVMYAPGSEMYFKLYLVQASTQLPSTVSEIVFVDIISPSGAVIKTLRLPSSQGNATGSYYFPENTAGGIYTIRAYTRWMKNEKESTWFTKEITLQKVISPRVLMKLDFPRKGYGPGDTVTASYAIRNLNDEPITHFPVKYTLSENGEVVKTGNFTTDNAGKAFIQCTLSDTLHTTDALLNITVVYDSYTESVSRNIPVSLNKVDLQLLPEGGTFIAGLPARIAFIAINEYGKPVDVKGVVKDSKGNICAQLESYHNGMGAFDFTASTGEKYYAELATPSGIHQHYPLPHAQEQGTMMHLVTGDSTIHIRLTASQAGQVILSAGSRNKISFTRTCSLQPGEQWIEIPISLFQPGINRFTLHTLQGQPFAERIAFLHPGKQLHVYITTDKKEYSPREKVTLYVTTLDETNTPVPSDCSLSVIDDKLWSLADDKQDHIVSWLMMSSELRGKIEEPQFYFKRDEPKSVTALDFVMLTHGYRYFDYSDSVIKRQATAWFPDPSYIIAGTITDTAGKPLAGTVYLVCKNSYTNSADNKIIEQQTGNDGLFFFSNPPQAIDNYMLIAKSNRKKQLIKIKTEQFDAANIATYSQYLTHKFGRRLPVANNNYGLNTIPPPAIEAPATTASSDIMHQPSRLEDVQVIAYGTVAKRLQSSSVTTIRSESVVINNPLLALQGRVPGLSITNANGLPGGGTKVTIQGQSSLAGYNEPLWVIDDVPVEKLDPNLNPAAINNITVIKDAALASIYGSRAANGVIIVTTKLGYRNRRSFRLNRGQYYFTTTPFFSNGHFDEARQFYMPYYATTATTIKNDFRETLYWNPIVQTDSCGEAVVTFFNSDATTTFRAIAEGMGSNGSPGHTEATYSSQPTISIDAKIPPYFSTGDTAYIPLNVKNNREDTFLATIQVAITQPLQTGWFDKRLYILPDSSTQVFIPLTATSATKGKINITINNYRDTSTLQLPVTALDKGYPVTTILSGNRSVTQTIPVMAPAPGTLHASLSYFTNLEGQLLEGLESMLAEPHGCFEQTSSATYPNLYILKYLKATGKANTSLQARAEKYLQEGYDRLISYETREKGFEWFGHTPASETLTAYGLMEFTDMQEFIKVDANMLARTKAFLLGRRNGKGGFTIKHNQFSSVPADVSSLYIVYALTQAGIGNEIQPEYQAALATALQSNDTYQTAMMALAAISLKDTASYNQLLKTLPATWVKPHSSFVYSRGNSLKVEAASLYALALARAPKPDLAIMAQQMNIILAGKNYFGYGSTQATVLALKAIMTYTQTLNKAIDTGAVIFTLNNHTIQPGNNIDSLIKTGNNQFTVQYNHEKDALPYNVKLSYYSLQPPNSPDAEIQLKTQLHPTKAHVGETVRLDISVANTKDIFQPMTLAKIGIPAGLTVQPWQLKQLIEQKQVAYYEIFDNYLVLYWMGLANRETLKVSLDLKAEIPGKYTGRASNTYLYYTPELQYWNAGLCSTILP</sequence>
<dbReference type="InterPro" id="IPR036595">
    <property type="entry name" value="A-macroglobulin_rcpt-bd_sf"/>
</dbReference>
<dbReference type="GO" id="GO:0004866">
    <property type="term" value="F:endopeptidase inhibitor activity"/>
    <property type="evidence" value="ECO:0007669"/>
    <property type="project" value="InterPro"/>
</dbReference>
<dbReference type="STRING" id="477680.SAMN05421788_106291"/>
<dbReference type="GO" id="GO:0005615">
    <property type="term" value="C:extracellular space"/>
    <property type="evidence" value="ECO:0007669"/>
    <property type="project" value="InterPro"/>
</dbReference>
<dbReference type="InterPro" id="IPR047565">
    <property type="entry name" value="Alpha-macroglob_thiol-ester_cl"/>
</dbReference>
<keyword evidence="2" id="KW-0882">Thioester bond</keyword>
<keyword evidence="6" id="KW-1185">Reference proteome</keyword>
<evidence type="ECO:0000256" key="1">
    <source>
        <dbReference type="ARBA" id="ARBA00022729"/>
    </source>
</evidence>
<evidence type="ECO:0000256" key="3">
    <source>
        <dbReference type="SAM" id="SignalP"/>
    </source>
</evidence>
<dbReference type="InterPro" id="IPR023997">
    <property type="entry name" value="TonB-dep_OMP_SusC/RagA_CS"/>
</dbReference>
<proteinExistence type="predicted"/>
<dbReference type="InterPro" id="IPR011626">
    <property type="entry name" value="Alpha-macroglobulin_TED"/>
</dbReference>
<protein>
    <submittedName>
        <fullName evidence="5">TonB-dependent outer membrane receptor, SusC/RagA subfamily, signature region</fullName>
    </submittedName>
</protein>
<dbReference type="NCBIfam" id="TIGR04057">
    <property type="entry name" value="SusC_RagA_signa"/>
    <property type="match status" value="1"/>
</dbReference>
<dbReference type="Pfam" id="PF07678">
    <property type="entry name" value="TED_complement"/>
    <property type="match status" value="1"/>
</dbReference>
<dbReference type="Proteomes" id="UP000186917">
    <property type="component" value="Unassembled WGS sequence"/>
</dbReference>
<organism evidence="5 6">
    <name type="scientific">Filimonas lacunae</name>
    <dbReference type="NCBI Taxonomy" id="477680"/>
    <lineage>
        <taxon>Bacteria</taxon>
        <taxon>Pseudomonadati</taxon>
        <taxon>Bacteroidota</taxon>
        <taxon>Chitinophagia</taxon>
        <taxon>Chitinophagales</taxon>
        <taxon>Chitinophagaceae</taxon>
        <taxon>Filimonas</taxon>
    </lineage>
</organism>
<dbReference type="InterPro" id="IPR012910">
    <property type="entry name" value="Plug_dom"/>
</dbReference>
<evidence type="ECO:0000313" key="5">
    <source>
        <dbReference type="EMBL" id="SIT25346.1"/>
    </source>
</evidence>
<evidence type="ECO:0000259" key="4">
    <source>
        <dbReference type="SMART" id="SM01360"/>
    </source>
</evidence>
<dbReference type="InterPro" id="IPR037066">
    <property type="entry name" value="Plug_dom_sf"/>
</dbReference>
<dbReference type="CDD" id="cd02891">
    <property type="entry name" value="A2M_like"/>
    <property type="match status" value="1"/>
</dbReference>
<evidence type="ECO:0000256" key="2">
    <source>
        <dbReference type="ARBA" id="ARBA00022966"/>
    </source>
</evidence>
<dbReference type="SUPFAM" id="SSF48239">
    <property type="entry name" value="Terpenoid cyclases/Protein prenyltransferases"/>
    <property type="match status" value="1"/>
</dbReference>